<evidence type="ECO:0000256" key="1">
    <source>
        <dbReference type="SAM" id="MobiDB-lite"/>
    </source>
</evidence>
<reference evidence="4" key="1">
    <citation type="journal article" date="2019" name="Int. J. Syst. Evol. Microbiol.">
        <title>The Global Catalogue of Microorganisms (GCM) 10K type strain sequencing project: providing services to taxonomists for standard genome sequencing and annotation.</title>
        <authorList>
            <consortium name="The Broad Institute Genomics Platform"/>
            <consortium name="The Broad Institute Genome Sequencing Center for Infectious Disease"/>
            <person name="Wu L."/>
            <person name="Ma J."/>
        </authorList>
    </citation>
    <scope>NUCLEOTIDE SEQUENCE [LARGE SCALE GENOMIC DNA]</scope>
    <source>
        <strain evidence="4">JCM 3175</strain>
    </source>
</reference>
<name>A0ABP8SAR8_9ACTN</name>
<dbReference type="Gene3D" id="1.10.260.40">
    <property type="entry name" value="lambda repressor-like DNA-binding domains"/>
    <property type="match status" value="1"/>
</dbReference>
<organism evidence="3 4">
    <name type="scientific">Micromonospora coerulea</name>
    <dbReference type="NCBI Taxonomy" id="47856"/>
    <lineage>
        <taxon>Bacteria</taxon>
        <taxon>Bacillati</taxon>
        <taxon>Actinomycetota</taxon>
        <taxon>Actinomycetes</taxon>
        <taxon>Micromonosporales</taxon>
        <taxon>Micromonosporaceae</taxon>
        <taxon>Micromonospora</taxon>
    </lineage>
</organism>
<dbReference type="InterPro" id="IPR001387">
    <property type="entry name" value="Cro/C1-type_HTH"/>
</dbReference>
<dbReference type="Pfam" id="PF13560">
    <property type="entry name" value="HTH_31"/>
    <property type="match status" value="1"/>
</dbReference>
<feature type="compositionally biased region" description="Basic and acidic residues" evidence="1">
    <location>
        <begin position="168"/>
        <end position="187"/>
    </location>
</feature>
<dbReference type="Proteomes" id="UP001500307">
    <property type="component" value="Unassembled WGS sequence"/>
</dbReference>
<dbReference type="CDD" id="cd00093">
    <property type="entry name" value="HTH_XRE"/>
    <property type="match status" value="1"/>
</dbReference>
<gene>
    <name evidence="3" type="ORF">GCM10023176_12280</name>
</gene>
<evidence type="ECO:0000259" key="2">
    <source>
        <dbReference type="PROSITE" id="PS50943"/>
    </source>
</evidence>
<accession>A0ABP8SAR8</accession>
<evidence type="ECO:0000313" key="4">
    <source>
        <dbReference type="Proteomes" id="UP001500307"/>
    </source>
</evidence>
<keyword evidence="4" id="KW-1185">Reference proteome</keyword>
<sequence length="230" mass="25414">MLVYGEGVDDGDRQLDAHRQAFWPGYDLTVGPGRESDNRLFGELLERLRWKAGMSRADAAAKLGFSSEYLRLIEVGKRTPALGQVPKFLDAYGAAGEVGPVQPGGYRPHLIVIDPMNDDPVLVQFISRIREARRIALGGAPDEVDWQVDRDHRIREARRIALGGPPDEVDRQVDPDQPKRRAHDRPSASRAVELGVVVSLLAQADDSTLRKIRETLEDELGYPGRASSGS</sequence>
<dbReference type="EMBL" id="BAABGU010000004">
    <property type="protein sequence ID" value="GAA4565053.1"/>
    <property type="molecule type" value="Genomic_DNA"/>
</dbReference>
<comment type="caution">
    <text evidence="3">The sequence shown here is derived from an EMBL/GenBank/DDBJ whole genome shotgun (WGS) entry which is preliminary data.</text>
</comment>
<evidence type="ECO:0000313" key="3">
    <source>
        <dbReference type="EMBL" id="GAA4565053.1"/>
    </source>
</evidence>
<dbReference type="SMART" id="SM00530">
    <property type="entry name" value="HTH_XRE"/>
    <property type="match status" value="1"/>
</dbReference>
<feature type="region of interest" description="Disordered" evidence="1">
    <location>
        <begin position="162"/>
        <end position="188"/>
    </location>
</feature>
<dbReference type="SUPFAM" id="SSF47413">
    <property type="entry name" value="lambda repressor-like DNA-binding domains"/>
    <property type="match status" value="1"/>
</dbReference>
<feature type="domain" description="HTH cro/C1-type" evidence="2">
    <location>
        <begin position="45"/>
        <end position="98"/>
    </location>
</feature>
<dbReference type="PROSITE" id="PS50943">
    <property type="entry name" value="HTH_CROC1"/>
    <property type="match status" value="1"/>
</dbReference>
<proteinExistence type="predicted"/>
<dbReference type="InterPro" id="IPR010982">
    <property type="entry name" value="Lambda_DNA-bd_dom_sf"/>
</dbReference>
<protein>
    <recommendedName>
        <fullName evidence="2">HTH cro/C1-type domain-containing protein</fullName>
    </recommendedName>
</protein>